<comment type="similarity">
    <text evidence="9">Belongs to the GSP H family.</text>
</comment>
<keyword evidence="3" id="KW-1003">Cell membrane</keyword>
<keyword evidence="13" id="KW-1185">Reference proteome</keyword>
<proteinExistence type="inferred from homology"/>
<dbReference type="InterPro" id="IPR022346">
    <property type="entry name" value="T2SS_GspH"/>
</dbReference>
<dbReference type="Proteomes" id="UP000005234">
    <property type="component" value="Chromosome"/>
</dbReference>
<evidence type="ECO:0000256" key="7">
    <source>
        <dbReference type="ARBA" id="ARBA00022989"/>
    </source>
</evidence>
<dbReference type="HOGENOM" id="CLU_123291_1_1_6"/>
<keyword evidence="6" id="KW-0812">Transmembrane</keyword>
<sequence length="138" mass="14489">MVLLIGVMATMTAVSVQRGLGGARAQSAAGELAAALRRARLQAVVGGRITDFRLDPARASYRIGDAVPVVLSGDLHLGMRYAREAVEPAATEAGGIRFFPDGSSSGGRVTLRQGRRQWRLDVSWLTGAVAISTATVEP</sequence>
<keyword evidence="5" id="KW-0997">Cell inner membrane</keyword>
<evidence type="ECO:0000259" key="11">
    <source>
        <dbReference type="Pfam" id="PF12019"/>
    </source>
</evidence>
<evidence type="ECO:0000256" key="3">
    <source>
        <dbReference type="ARBA" id="ARBA00022475"/>
    </source>
</evidence>
<keyword evidence="4" id="KW-0488">Methylation</keyword>
<evidence type="ECO:0000313" key="13">
    <source>
        <dbReference type="Proteomes" id="UP000005234"/>
    </source>
</evidence>
<dbReference type="GO" id="GO:0015627">
    <property type="term" value="C:type II protein secretion system complex"/>
    <property type="evidence" value="ECO:0007669"/>
    <property type="project" value="InterPro"/>
</dbReference>
<dbReference type="InterPro" id="IPR045584">
    <property type="entry name" value="Pilin-like"/>
</dbReference>
<keyword evidence="7" id="KW-1133">Transmembrane helix</keyword>
<dbReference type="EMBL" id="CP003350">
    <property type="protein sequence ID" value="AFC84610.1"/>
    <property type="molecule type" value="Genomic_DNA"/>
</dbReference>
<feature type="domain" description="General secretion pathway GspH" evidence="11">
    <location>
        <begin position="28"/>
        <end position="125"/>
    </location>
</feature>
<evidence type="ECO:0000256" key="10">
    <source>
        <dbReference type="ARBA" id="ARBA00030775"/>
    </source>
</evidence>
<gene>
    <name evidence="12" type="ordered locus">Fraau_0110</name>
</gene>
<dbReference type="KEGG" id="fau:Fraau_0110"/>
<dbReference type="eggNOG" id="COG4970">
    <property type="taxonomic scope" value="Bacteria"/>
</dbReference>
<evidence type="ECO:0000256" key="9">
    <source>
        <dbReference type="ARBA" id="ARBA00025772"/>
    </source>
</evidence>
<comment type="subcellular location">
    <subcellularLocation>
        <location evidence="1">Cell inner membrane</location>
        <topology evidence="1">Single-pass membrane protein</topology>
    </subcellularLocation>
</comment>
<dbReference type="GO" id="GO:0005886">
    <property type="term" value="C:plasma membrane"/>
    <property type="evidence" value="ECO:0007669"/>
    <property type="project" value="UniProtKB-SubCell"/>
</dbReference>
<dbReference type="AlphaFoldDB" id="H8KZU9"/>
<reference evidence="12" key="1">
    <citation type="submission" date="2012-02" db="EMBL/GenBank/DDBJ databases">
        <title>The complete genome of Frateuria aurantia DSM 6220.</title>
        <authorList>
            <consortium name="US DOE Joint Genome Institute (JGI-PGF)"/>
            <person name="Lucas S."/>
            <person name="Copeland A."/>
            <person name="Lapidus A."/>
            <person name="Glavina del Rio T."/>
            <person name="Dalin E."/>
            <person name="Tice H."/>
            <person name="Bruce D."/>
            <person name="Goodwin L."/>
            <person name="Pitluck S."/>
            <person name="Peters L."/>
            <person name="Ovchinnikova G."/>
            <person name="Teshima H."/>
            <person name="Kyrpides N."/>
            <person name="Mavromatis K."/>
            <person name="Ivanova N."/>
            <person name="Brettin T."/>
            <person name="Detter J.C."/>
            <person name="Han C."/>
            <person name="Larimer F."/>
            <person name="Land M."/>
            <person name="Hauser L."/>
            <person name="Markowitz V."/>
            <person name="Cheng J.-F."/>
            <person name="Hugenholtz P."/>
            <person name="Woyke T."/>
            <person name="Wu D."/>
            <person name="Brambilla E."/>
            <person name="Klenk H.-P."/>
            <person name="Eisen J.A."/>
        </authorList>
    </citation>
    <scope>NUCLEOTIDE SEQUENCE</scope>
    <source>
        <strain evidence="12">DSM 6220</strain>
    </source>
</reference>
<evidence type="ECO:0000256" key="6">
    <source>
        <dbReference type="ARBA" id="ARBA00022692"/>
    </source>
</evidence>
<dbReference type="Pfam" id="PF12019">
    <property type="entry name" value="GspH"/>
    <property type="match status" value="1"/>
</dbReference>
<organism evidence="12 13">
    <name type="scientific">Frateuria aurantia (strain ATCC 33424 / DSM 6220 / KCTC 2777 / LMG 1558 / NBRC 3245 / NCIMB 13370)</name>
    <name type="common">Acetobacter aurantius</name>
    <dbReference type="NCBI Taxonomy" id="767434"/>
    <lineage>
        <taxon>Bacteria</taxon>
        <taxon>Pseudomonadati</taxon>
        <taxon>Pseudomonadota</taxon>
        <taxon>Gammaproteobacteria</taxon>
        <taxon>Lysobacterales</taxon>
        <taxon>Rhodanobacteraceae</taxon>
        <taxon>Frateuria</taxon>
    </lineage>
</organism>
<evidence type="ECO:0000256" key="1">
    <source>
        <dbReference type="ARBA" id="ARBA00004377"/>
    </source>
</evidence>
<keyword evidence="8" id="KW-0472">Membrane</keyword>
<name>H8KZU9_FRAAD</name>
<dbReference type="STRING" id="767434.Fraau_0110"/>
<evidence type="ECO:0000256" key="5">
    <source>
        <dbReference type="ARBA" id="ARBA00022519"/>
    </source>
</evidence>
<accession>H8KZU9</accession>
<evidence type="ECO:0000313" key="12">
    <source>
        <dbReference type="EMBL" id="AFC84610.1"/>
    </source>
</evidence>
<dbReference type="SUPFAM" id="SSF54523">
    <property type="entry name" value="Pili subunits"/>
    <property type="match status" value="1"/>
</dbReference>
<protein>
    <recommendedName>
        <fullName evidence="2">Type II secretion system protein H</fullName>
    </recommendedName>
    <alternativeName>
        <fullName evidence="10">General secretion pathway protein H</fullName>
    </alternativeName>
</protein>
<evidence type="ECO:0000256" key="4">
    <source>
        <dbReference type="ARBA" id="ARBA00022481"/>
    </source>
</evidence>
<evidence type="ECO:0000256" key="8">
    <source>
        <dbReference type="ARBA" id="ARBA00023136"/>
    </source>
</evidence>
<evidence type="ECO:0000256" key="2">
    <source>
        <dbReference type="ARBA" id="ARBA00021549"/>
    </source>
</evidence>
<dbReference type="GO" id="GO:0015628">
    <property type="term" value="P:protein secretion by the type II secretion system"/>
    <property type="evidence" value="ECO:0007669"/>
    <property type="project" value="InterPro"/>
</dbReference>